<name>A0ABS3SJN7_9CELL</name>
<organism evidence="1 2">
    <name type="scientific">Cellulomonas fengjieae</name>
    <dbReference type="NCBI Taxonomy" id="2819978"/>
    <lineage>
        <taxon>Bacteria</taxon>
        <taxon>Bacillati</taxon>
        <taxon>Actinomycetota</taxon>
        <taxon>Actinomycetes</taxon>
        <taxon>Micrococcales</taxon>
        <taxon>Cellulomonadaceae</taxon>
        <taxon>Cellulomonas</taxon>
    </lineage>
</organism>
<evidence type="ECO:0000313" key="1">
    <source>
        <dbReference type="EMBL" id="MBO3085175.1"/>
    </source>
</evidence>
<protein>
    <submittedName>
        <fullName evidence="1">Uncharacterized protein</fullName>
    </submittedName>
</protein>
<dbReference type="EMBL" id="JAGFBM010000005">
    <property type="protein sequence ID" value="MBO3085175.1"/>
    <property type="molecule type" value="Genomic_DNA"/>
</dbReference>
<reference evidence="1 2" key="1">
    <citation type="submission" date="2021-03" db="EMBL/GenBank/DDBJ databases">
        <title>novel species in genus Cellulomonas.</title>
        <authorList>
            <person name="Zhang G."/>
        </authorList>
    </citation>
    <scope>NUCLEOTIDE SEQUENCE [LARGE SCALE GENOMIC DNA]</scope>
    <source>
        <strain evidence="2">zg-ZUI188</strain>
    </source>
</reference>
<gene>
    <name evidence="1" type="ORF">J4035_11045</name>
</gene>
<comment type="caution">
    <text evidence="1">The sequence shown here is derived from an EMBL/GenBank/DDBJ whole genome shotgun (WGS) entry which is preliminary data.</text>
</comment>
<dbReference type="RefSeq" id="WP_208289654.1">
    <property type="nucleotide sequence ID" value="NZ_CP074404.1"/>
</dbReference>
<dbReference type="Proteomes" id="UP000678317">
    <property type="component" value="Unassembled WGS sequence"/>
</dbReference>
<keyword evidence="2" id="KW-1185">Reference proteome</keyword>
<sequence>MTDDYEIRPRPIPADCPWSVGRVRFAGGDETARFEADLLRRGVKMAKSPMAAPAAATTSLLPSLVDGWVAIREFERYAEAWGAEVGVRFEPNDALIHELLERWWSTQPTYR</sequence>
<evidence type="ECO:0000313" key="2">
    <source>
        <dbReference type="Proteomes" id="UP000678317"/>
    </source>
</evidence>
<accession>A0ABS3SJN7</accession>
<proteinExistence type="predicted"/>